<dbReference type="KEGG" id="mpro:BJP34_05745"/>
<dbReference type="EMBL" id="CP017599">
    <property type="protein sequence ID" value="AOW99013.1"/>
    <property type="molecule type" value="Genomic_DNA"/>
</dbReference>
<reference evidence="2" key="1">
    <citation type="submission" date="2016-10" db="EMBL/GenBank/DDBJ databases">
        <title>Comparative genomics uncovers the prolific and rare metabolic potential of the cyanobacterial genus Moorea.</title>
        <authorList>
            <person name="Leao T."/>
            <person name="Castelao G."/>
            <person name="Korobeynikov A."/>
            <person name="Monroe E.A."/>
            <person name="Podell S."/>
            <person name="Glukhov E."/>
            <person name="Allen E."/>
            <person name="Gerwick W.H."/>
            <person name="Gerwick L."/>
        </authorList>
    </citation>
    <scope>NUCLEOTIDE SEQUENCE [LARGE SCALE GENOMIC DNA]</scope>
    <source>
        <strain evidence="2">PAL-8-15-08-1</strain>
    </source>
</reference>
<name>A0A1D8TN34_9CYAN</name>
<evidence type="ECO:0000313" key="2">
    <source>
        <dbReference type="Proteomes" id="UP000177870"/>
    </source>
</evidence>
<dbReference type="RefSeq" id="WP_070391513.1">
    <property type="nucleotide sequence ID" value="NZ_CP017599.1"/>
</dbReference>
<organism evidence="1 2">
    <name type="scientific">Moorena producens PAL-8-15-08-1</name>
    <dbReference type="NCBI Taxonomy" id="1458985"/>
    <lineage>
        <taxon>Bacteria</taxon>
        <taxon>Bacillati</taxon>
        <taxon>Cyanobacteriota</taxon>
        <taxon>Cyanophyceae</taxon>
        <taxon>Coleofasciculales</taxon>
        <taxon>Coleofasciculaceae</taxon>
        <taxon>Moorena</taxon>
    </lineage>
</organism>
<evidence type="ECO:0000313" key="1">
    <source>
        <dbReference type="EMBL" id="AOW99013.1"/>
    </source>
</evidence>
<sequence>MDFQKAILEGRGFKPNIFDKFVDSTMIGTNRRFYLTGLRENQAKSLLNYRLAVNTVGLLAN</sequence>
<dbReference type="Proteomes" id="UP000177870">
    <property type="component" value="Chromosome"/>
</dbReference>
<dbReference type="AlphaFoldDB" id="A0A1D8TN34"/>
<protein>
    <submittedName>
        <fullName evidence="1">Uncharacterized protein</fullName>
    </submittedName>
</protein>
<accession>A0A1D8TN34</accession>
<proteinExistence type="predicted"/>
<gene>
    <name evidence="1" type="ORF">BJP34_05745</name>
</gene>